<dbReference type="EMBL" id="JACSQN010000010">
    <property type="protein sequence ID" value="MBD7985319.1"/>
    <property type="molecule type" value="Genomic_DNA"/>
</dbReference>
<keyword evidence="2" id="KW-1185">Reference proteome</keyword>
<comment type="caution">
    <text evidence="1">The sequence shown here is derived from an EMBL/GenBank/DDBJ whole genome shotgun (WGS) entry which is preliminary data.</text>
</comment>
<proteinExistence type="predicted"/>
<protein>
    <submittedName>
        <fullName evidence="1">Uncharacterized protein</fullName>
    </submittedName>
</protein>
<organism evidence="1 2">
    <name type="scientific">Sporosarcina quadrami</name>
    <dbReference type="NCBI Taxonomy" id="2762234"/>
    <lineage>
        <taxon>Bacteria</taxon>
        <taxon>Bacillati</taxon>
        <taxon>Bacillota</taxon>
        <taxon>Bacilli</taxon>
        <taxon>Bacillales</taxon>
        <taxon>Caryophanaceae</taxon>
        <taxon>Sporosarcina</taxon>
    </lineage>
</organism>
<reference evidence="1 2" key="1">
    <citation type="submission" date="2020-08" db="EMBL/GenBank/DDBJ databases">
        <title>A Genomic Blueprint of the Chicken Gut Microbiome.</title>
        <authorList>
            <person name="Gilroy R."/>
            <person name="Ravi A."/>
            <person name="Getino M."/>
            <person name="Pursley I."/>
            <person name="Horton D.L."/>
            <person name="Alikhan N.-F."/>
            <person name="Baker D."/>
            <person name="Gharbi K."/>
            <person name="Hall N."/>
            <person name="Watson M."/>
            <person name="Adriaenssens E.M."/>
            <person name="Foster-Nyarko E."/>
            <person name="Jarju S."/>
            <person name="Secka A."/>
            <person name="Antonio M."/>
            <person name="Oren A."/>
            <person name="Chaudhuri R."/>
            <person name="La Ragione R.M."/>
            <person name="Hildebrand F."/>
            <person name="Pallen M.J."/>
        </authorList>
    </citation>
    <scope>NUCLEOTIDE SEQUENCE [LARGE SCALE GENOMIC DNA]</scope>
    <source>
        <strain evidence="1 2">Sa2YVA2</strain>
    </source>
</reference>
<gene>
    <name evidence="1" type="ORF">H9649_12035</name>
</gene>
<dbReference type="Proteomes" id="UP000626786">
    <property type="component" value="Unassembled WGS sequence"/>
</dbReference>
<evidence type="ECO:0000313" key="2">
    <source>
        <dbReference type="Proteomes" id="UP000626786"/>
    </source>
</evidence>
<sequence>MNKADDYGDLKWQLFHLSQALTRAKRMEKYRADFFEELYESIVYPSVNLDYNNPVMHSAKVDIQAIRIIQLKERYDKKIQQEYEKHLRWKDLLAWAIETDEHLLIRYFQKRDYLEPTIVMRLLRRLEVRIHDEEFTLEKERDDLAKETYKIHRKDFHDKYAVKIPLDHVDKQQYLINGQFVYMTPEEYAEDKVNRKAASDERMKNFMADIKRRRAEAT</sequence>
<evidence type="ECO:0000313" key="1">
    <source>
        <dbReference type="EMBL" id="MBD7985319.1"/>
    </source>
</evidence>
<accession>A0ABR8UCP6</accession>
<name>A0ABR8UCP6_9BACL</name>
<dbReference type="RefSeq" id="WP_191695141.1">
    <property type="nucleotide sequence ID" value="NZ_JACSQN010000010.1"/>
</dbReference>